<evidence type="ECO:0000313" key="2">
    <source>
        <dbReference type="EMBL" id="KAG2279120.1"/>
    </source>
</evidence>
<protein>
    <recommendedName>
        <fullName evidence="1">Reverse transcriptase zinc-binding domain-containing protein</fullName>
    </recommendedName>
</protein>
<gene>
    <name evidence="2" type="ORF">Bca52824_061675</name>
</gene>
<sequence length="151" mass="16715">MVALSRLPTRDRLSAWGINVPLHCVLCSEDLESHQHLFFQCSFVAGLWAHYCGNYGLSVPSSLNAVSSLLSLRQVGDTPGLRVVLKLLLQAIVYCSWREQNLRSFQQTSSTEAGVKAQVHRLLRDRLISTQPPTPASTLLQVYLSLLPSGL</sequence>
<evidence type="ECO:0000313" key="3">
    <source>
        <dbReference type="Proteomes" id="UP000886595"/>
    </source>
</evidence>
<dbReference type="Pfam" id="PF13966">
    <property type="entry name" value="zf-RVT"/>
    <property type="match status" value="1"/>
</dbReference>
<dbReference type="EMBL" id="JAAMPC010000012">
    <property type="protein sequence ID" value="KAG2279120.1"/>
    <property type="molecule type" value="Genomic_DNA"/>
</dbReference>
<dbReference type="AlphaFoldDB" id="A0A8X7UGQ1"/>
<feature type="domain" description="Reverse transcriptase zinc-binding" evidence="1">
    <location>
        <begin position="2"/>
        <end position="48"/>
    </location>
</feature>
<name>A0A8X7UGQ1_BRACI</name>
<evidence type="ECO:0000259" key="1">
    <source>
        <dbReference type="Pfam" id="PF13966"/>
    </source>
</evidence>
<proteinExistence type="predicted"/>
<comment type="caution">
    <text evidence="2">The sequence shown here is derived from an EMBL/GenBank/DDBJ whole genome shotgun (WGS) entry which is preliminary data.</text>
</comment>
<dbReference type="InterPro" id="IPR026960">
    <property type="entry name" value="RVT-Znf"/>
</dbReference>
<reference evidence="2 3" key="1">
    <citation type="submission" date="2020-02" db="EMBL/GenBank/DDBJ databases">
        <authorList>
            <person name="Ma Q."/>
            <person name="Huang Y."/>
            <person name="Song X."/>
            <person name="Pei D."/>
        </authorList>
    </citation>
    <scope>NUCLEOTIDE SEQUENCE [LARGE SCALE GENOMIC DNA]</scope>
    <source>
        <strain evidence="2">Sxm20200214</strain>
        <tissue evidence="2">Leaf</tissue>
    </source>
</reference>
<keyword evidence="3" id="KW-1185">Reference proteome</keyword>
<dbReference type="OrthoDB" id="1937542at2759"/>
<accession>A0A8X7UGQ1</accession>
<dbReference type="Proteomes" id="UP000886595">
    <property type="component" value="Unassembled WGS sequence"/>
</dbReference>
<organism evidence="2 3">
    <name type="scientific">Brassica carinata</name>
    <name type="common">Ethiopian mustard</name>
    <name type="synonym">Abyssinian cabbage</name>
    <dbReference type="NCBI Taxonomy" id="52824"/>
    <lineage>
        <taxon>Eukaryota</taxon>
        <taxon>Viridiplantae</taxon>
        <taxon>Streptophyta</taxon>
        <taxon>Embryophyta</taxon>
        <taxon>Tracheophyta</taxon>
        <taxon>Spermatophyta</taxon>
        <taxon>Magnoliopsida</taxon>
        <taxon>eudicotyledons</taxon>
        <taxon>Gunneridae</taxon>
        <taxon>Pentapetalae</taxon>
        <taxon>rosids</taxon>
        <taxon>malvids</taxon>
        <taxon>Brassicales</taxon>
        <taxon>Brassicaceae</taxon>
        <taxon>Brassiceae</taxon>
        <taxon>Brassica</taxon>
    </lineage>
</organism>